<dbReference type="CDD" id="cd01638">
    <property type="entry name" value="CysQ"/>
    <property type="match status" value="1"/>
</dbReference>
<protein>
    <recommendedName>
        <fullName evidence="9">3'(2'),5'-bisphosphate nucleotidase CysQ</fullName>
        <ecNumber evidence="9">3.1.3.7</ecNumber>
    </recommendedName>
    <alternativeName>
        <fullName evidence="9">3'(2'),5-bisphosphonucleoside 3'(2')-phosphohydrolase</fullName>
    </alternativeName>
    <alternativeName>
        <fullName evidence="9">3'-phosphoadenosine 5'-phosphate phosphatase</fullName>
        <shortName evidence="9">PAP phosphatase</shortName>
    </alternativeName>
</protein>
<evidence type="ECO:0000256" key="5">
    <source>
        <dbReference type="ARBA" id="ARBA00022723"/>
    </source>
</evidence>
<feature type="binding site" evidence="9">
    <location>
        <position position="216"/>
    </location>
    <ligand>
        <name>Mg(2+)</name>
        <dbReference type="ChEBI" id="CHEBI:18420"/>
        <label>2</label>
    </ligand>
</feature>
<comment type="cofactor">
    <cofactor evidence="9">
        <name>Mg(2+)</name>
        <dbReference type="ChEBI" id="CHEBI:18420"/>
    </cofactor>
</comment>
<keyword evidence="7 9" id="KW-0460">Magnesium</keyword>
<evidence type="ECO:0000256" key="1">
    <source>
        <dbReference type="ARBA" id="ARBA00001625"/>
    </source>
</evidence>
<feature type="binding site" evidence="9">
    <location>
        <begin position="88"/>
        <end position="91"/>
    </location>
    <ligand>
        <name>substrate</name>
    </ligand>
</feature>
<evidence type="ECO:0000256" key="7">
    <source>
        <dbReference type="ARBA" id="ARBA00022842"/>
    </source>
</evidence>
<dbReference type="InterPro" id="IPR006240">
    <property type="entry name" value="CysQ"/>
</dbReference>
<keyword evidence="8 9" id="KW-0472">Membrane</keyword>
<proteinExistence type="inferred from homology"/>
<dbReference type="PRINTS" id="PR00377">
    <property type="entry name" value="IMPHPHTASES"/>
</dbReference>
<evidence type="ECO:0000256" key="8">
    <source>
        <dbReference type="ARBA" id="ARBA00023136"/>
    </source>
</evidence>
<dbReference type="HAMAP" id="MF_02095">
    <property type="entry name" value="CysQ"/>
    <property type="match status" value="1"/>
</dbReference>
<dbReference type="PANTHER" id="PTHR43028">
    <property type="entry name" value="3'(2'),5'-BISPHOSPHATE NUCLEOTIDASE 1"/>
    <property type="match status" value="1"/>
</dbReference>
<dbReference type="Gene3D" id="3.40.190.80">
    <property type="match status" value="1"/>
</dbReference>
<dbReference type="Pfam" id="PF00459">
    <property type="entry name" value="Inositol_P"/>
    <property type="match status" value="1"/>
</dbReference>
<sequence length="274" mass="29827">MMHPLVEPVLALVDAAGQATLAYWQADVAVDIKEDDSPVTAADMAAHRVLAAGLSELDANIFVLSEEDCEIPLAERQQWQRWWLVDPLDGTKEFISGTAEYTVNVALIEQGNVVFGVVGVPVTGEIYYGGAAFGAYCRDKDGNTRHLHMRRASYDELVVVASRRHTSPAQEALLDHLAHNVPALQLVNVGSSLKFCQMAEGAADFYPRLAPTSQWDTAAAQAVLEGAGGEVLNLQGQVLTYAAQVGYLNPFFVALPKQAPWREPFLEYLAQTQS</sequence>
<comment type="subcellular location">
    <subcellularLocation>
        <location evidence="9">Cell inner membrane</location>
        <topology evidence="9">Peripheral membrane protein</topology>
        <orientation evidence="9">Cytoplasmic side</orientation>
    </subcellularLocation>
</comment>
<keyword evidence="4 9" id="KW-0997">Cell inner membrane</keyword>
<feature type="binding site" evidence="9">
    <location>
        <position position="86"/>
    </location>
    <ligand>
        <name>Mg(2+)</name>
        <dbReference type="ChEBI" id="CHEBI:18420"/>
        <label>2</label>
    </ligand>
</feature>
<evidence type="ECO:0000256" key="3">
    <source>
        <dbReference type="ARBA" id="ARBA00022475"/>
    </source>
</evidence>
<feature type="binding site" evidence="9">
    <location>
        <position position="86"/>
    </location>
    <ligand>
        <name>Mg(2+)</name>
        <dbReference type="ChEBI" id="CHEBI:18420"/>
        <label>1</label>
    </ligand>
</feature>
<accession>A0ABU5GN92</accession>
<dbReference type="InterPro" id="IPR050725">
    <property type="entry name" value="CysQ/Inositol_MonoPase"/>
</dbReference>
<evidence type="ECO:0000256" key="6">
    <source>
        <dbReference type="ARBA" id="ARBA00022801"/>
    </source>
</evidence>
<keyword evidence="3 9" id="KW-1003">Cell membrane</keyword>
<name>A0ABU5GN92_9GAMM</name>
<dbReference type="RefSeq" id="WP_321552510.1">
    <property type="nucleotide sequence ID" value="NZ_JAXIVU010000002.1"/>
</dbReference>
<comment type="caution">
    <text evidence="10">The sequence shown here is derived from an EMBL/GenBank/DDBJ whole genome shotgun (WGS) entry which is preliminary data.</text>
</comment>
<feature type="binding site" evidence="9">
    <location>
        <position position="216"/>
    </location>
    <ligand>
        <name>substrate</name>
    </ligand>
</feature>
<evidence type="ECO:0000313" key="10">
    <source>
        <dbReference type="EMBL" id="MDY7218408.1"/>
    </source>
</evidence>
<feature type="binding site" evidence="9">
    <location>
        <position position="66"/>
    </location>
    <ligand>
        <name>Mg(2+)</name>
        <dbReference type="ChEBI" id="CHEBI:18420"/>
        <label>1</label>
    </ligand>
</feature>
<reference evidence="10 11" key="1">
    <citation type="submission" date="2023-12" db="EMBL/GenBank/DDBJ databases">
        <title>Denitrificimonas halotolerans sp. nov.,a novel species isolated from landfill leachate.</title>
        <authorList>
            <person name="Wang S."/>
        </authorList>
    </citation>
    <scope>NUCLEOTIDE SEQUENCE [LARGE SCALE GENOMIC DNA]</scope>
    <source>
        <strain evidence="10 11">JX-1</strain>
    </source>
</reference>
<feature type="binding site" evidence="9">
    <location>
        <position position="89"/>
    </location>
    <ligand>
        <name>Mg(2+)</name>
        <dbReference type="ChEBI" id="CHEBI:18420"/>
        <label>2</label>
    </ligand>
</feature>
<evidence type="ECO:0000256" key="2">
    <source>
        <dbReference type="ARBA" id="ARBA00005289"/>
    </source>
</evidence>
<dbReference type="Proteomes" id="UP001294570">
    <property type="component" value="Unassembled WGS sequence"/>
</dbReference>
<dbReference type="SUPFAM" id="SSF56655">
    <property type="entry name" value="Carbohydrate phosphatase"/>
    <property type="match status" value="1"/>
</dbReference>
<feature type="binding site" evidence="9">
    <location>
        <position position="88"/>
    </location>
    <ligand>
        <name>Mg(2+)</name>
        <dbReference type="ChEBI" id="CHEBI:18420"/>
        <label>1</label>
    </ligand>
</feature>
<dbReference type="InterPro" id="IPR020550">
    <property type="entry name" value="Inositol_monophosphatase_CS"/>
</dbReference>
<evidence type="ECO:0000256" key="4">
    <source>
        <dbReference type="ARBA" id="ARBA00022519"/>
    </source>
</evidence>
<organism evidence="10 11">
    <name type="scientific">Denitrificimonas halotolerans</name>
    <dbReference type="NCBI Taxonomy" id="3098930"/>
    <lineage>
        <taxon>Bacteria</taxon>
        <taxon>Pseudomonadati</taxon>
        <taxon>Pseudomonadota</taxon>
        <taxon>Gammaproteobacteria</taxon>
        <taxon>Pseudomonadales</taxon>
        <taxon>Pseudomonadaceae</taxon>
        <taxon>Denitrificimonas</taxon>
    </lineage>
</organism>
<evidence type="ECO:0000256" key="9">
    <source>
        <dbReference type="HAMAP-Rule" id="MF_02095"/>
    </source>
</evidence>
<feature type="binding site" evidence="9">
    <location>
        <position position="66"/>
    </location>
    <ligand>
        <name>substrate</name>
    </ligand>
</feature>
<dbReference type="PANTHER" id="PTHR43028:SF5">
    <property type="entry name" value="3'(2'),5'-BISPHOSPHATE NUCLEOTIDASE 1"/>
    <property type="match status" value="1"/>
</dbReference>
<keyword evidence="11" id="KW-1185">Reference proteome</keyword>
<dbReference type="PROSITE" id="PS00629">
    <property type="entry name" value="IMP_1"/>
    <property type="match status" value="1"/>
</dbReference>
<dbReference type="PROSITE" id="PS00630">
    <property type="entry name" value="IMP_2"/>
    <property type="match status" value="1"/>
</dbReference>
<keyword evidence="5 9" id="KW-0479">Metal-binding</keyword>
<gene>
    <name evidence="9 10" type="primary">cysQ</name>
    <name evidence="10" type="ORF">TOI97_02265</name>
</gene>
<keyword evidence="6 9" id="KW-0378">Hydrolase</keyword>
<comment type="function">
    <text evidence="9">Converts adenosine-3',5'-bisphosphate (PAP) to AMP.</text>
</comment>
<dbReference type="InterPro" id="IPR000760">
    <property type="entry name" value="Inositol_monophosphatase-like"/>
</dbReference>
<dbReference type="Gene3D" id="3.30.540.10">
    <property type="entry name" value="Fructose-1,6-Bisphosphatase, subunit A, domain 1"/>
    <property type="match status" value="1"/>
</dbReference>
<comment type="similarity">
    <text evidence="2 9">Belongs to the inositol monophosphatase superfamily. CysQ family.</text>
</comment>
<dbReference type="GO" id="GO:0008441">
    <property type="term" value="F:3'(2'),5'-bisphosphate nucleotidase activity"/>
    <property type="evidence" value="ECO:0007669"/>
    <property type="project" value="UniProtKB-EC"/>
</dbReference>
<dbReference type="NCBIfam" id="TIGR01331">
    <property type="entry name" value="bisphos_cysQ"/>
    <property type="match status" value="1"/>
</dbReference>
<comment type="catalytic activity">
    <reaction evidence="1 9">
        <text>adenosine 3',5'-bisphosphate + H2O = AMP + phosphate</text>
        <dbReference type="Rhea" id="RHEA:10040"/>
        <dbReference type="ChEBI" id="CHEBI:15377"/>
        <dbReference type="ChEBI" id="CHEBI:43474"/>
        <dbReference type="ChEBI" id="CHEBI:58343"/>
        <dbReference type="ChEBI" id="CHEBI:456215"/>
        <dbReference type="EC" id="3.1.3.7"/>
    </reaction>
</comment>
<dbReference type="InterPro" id="IPR020583">
    <property type="entry name" value="Inositol_monoP_metal-BS"/>
</dbReference>
<dbReference type="EC" id="3.1.3.7" evidence="9"/>
<dbReference type="EMBL" id="JAXIVU010000002">
    <property type="protein sequence ID" value="MDY7218408.1"/>
    <property type="molecule type" value="Genomic_DNA"/>
</dbReference>
<evidence type="ECO:0000313" key="11">
    <source>
        <dbReference type="Proteomes" id="UP001294570"/>
    </source>
</evidence>